<dbReference type="InterPro" id="IPR036967">
    <property type="entry name" value="Ribosomal_uS11_sf"/>
</dbReference>
<evidence type="ECO:0000256" key="5">
    <source>
        <dbReference type="ARBA" id="ARBA00022528"/>
    </source>
</evidence>
<dbReference type="Pfam" id="PF10839">
    <property type="entry name" value="DUF2647"/>
    <property type="match status" value="1"/>
</dbReference>
<evidence type="ECO:0000256" key="4">
    <source>
        <dbReference type="ARBA" id="ARBA00021456"/>
    </source>
</evidence>
<evidence type="ECO:0000313" key="10">
    <source>
        <dbReference type="Proteomes" id="UP001396334"/>
    </source>
</evidence>
<evidence type="ECO:0000256" key="6">
    <source>
        <dbReference type="ARBA" id="ARBA00022640"/>
    </source>
</evidence>
<proteinExistence type="inferred from homology"/>
<comment type="similarity">
    <text evidence="3">Belongs to the ycf68 family.</text>
</comment>
<dbReference type="PANTHER" id="PTHR34890">
    <property type="entry name" value="ORF16-LACZ FUSION PROTEIN-RELATED"/>
    <property type="match status" value="1"/>
</dbReference>
<comment type="similarity">
    <text evidence="2">Belongs to the universal ribosomal protein uS11 family.</text>
</comment>
<evidence type="ECO:0000256" key="1">
    <source>
        <dbReference type="ARBA" id="ARBA00004229"/>
    </source>
</evidence>
<dbReference type="InterPro" id="IPR022546">
    <property type="entry name" value="Uncharacterised_Ycf68"/>
</dbReference>
<evidence type="ECO:0000313" key="9">
    <source>
        <dbReference type="EMBL" id="KAK9020621.1"/>
    </source>
</evidence>
<keyword evidence="5" id="KW-0150">Chloroplast</keyword>
<dbReference type="InterPro" id="IPR001971">
    <property type="entry name" value="Ribosomal_uS11"/>
</dbReference>
<evidence type="ECO:0000256" key="2">
    <source>
        <dbReference type="ARBA" id="ARBA00006194"/>
    </source>
</evidence>
<comment type="subcellular location">
    <subcellularLocation>
        <location evidence="1">Plastid</location>
        <location evidence="1">Chloroplast</location>
    </subcellularLocation>
</comment>
<evidence type="ECO:0000256" key="3">
    <source>
        <dbReference type="ARBA" id="ARBA00007638"/>
    </source>
</evidence>
<reference evidence="9 10" key="1">
    <citation type="journal article" date="2024" name="G3 (Bethesda)">
        <title>Genome assembly of Hibiscus sabdariffa L. provides insights into metabolisms of medicinal natural products.</title>
        <authorList>
            <person name="Kim T."/>
        </authorList>
    </citation>
    <scope>NUCLEOTIDE SEQUENCE [LARGE SCALE GENOMIC DNA]</scope>
    <source>
        <strain evidence="9">TK-2024</strain>
        <tissue evidence="9">Old leaves</tissue>
    </source>
</reference>
<protein>
    <recommendedName>
        <fullName evidence="4">Uncharacterized protein ycf68</fullName>
    </recommendedName>
</protein>
<evidence type="ECO:0000256" key="8">
    <source>
        <dbReference type="ARBA" id="ARBA00023274"/>
    </source>
</evidence>
<accession>A0ABR2S5V0</accession>
<sequence length="202" mass="22475">MLNPQIVSLLLLREKKFTTRGPSTSTRHCFFRLSSIAENSPLLPPVGVWAVNIAYSGVYQWWSGRSSARKSARRIPKGVIHVQASFNNTIVTVTDVRGRRGFNSLVRGDCTSSKRDLRINRYHIICITRTDMTQQVASITSSIDGAIQVRSNVDPTFYSLVGSGRFGGDHHGSYLLDNPYIPYQCMDSYLSSTCGYFAIAKG</sequence>
<gene>
    <name evidence="9" type="ORF">V6N11_010639</name>
</gene>
<comment type="caution">
    <text evidence="9">The sequence shown here is derived from an EMBL/GenBank/DDBJ whole genome shotgun (WGS) entry which is preliminary data.</text>
</comment>
<keyword evidence="7" id="KW-0689">Ribosomal protein</keyword>
<evidence type="ECO:0000256" key="7">
    <source>
        <dbReference type="ARBA" id="ARBA00022980"/>
    </source>
</evidence>
<dbReference type="Gene3D" id="3.30.420.80">
    <property type="entry name" value="Ribosomal protein S11"/>
    <property type="match status" value="1"/>
</dbReference>
<dbReference type="Proteomes" id="UP001396334">
    <property type="component" value="Unassembled WGS sequence"/>
</dbReference>
<keyword evidence="6" id="KW-0934">Plastid</keyword>
<dbReference type="EMBL" id="JBBPBN010000016">
    <property type="protein sequence ID" value="KAK9020621.1"/>
    <property type="molecule type" value="Genomic_DNA"/>
</dbReference>
<organism evidence="9 10">
    <name type="scientific">Hibiscus sabdariffa</name>
    <name type="common">roselle</name>
    <dbReference type="NCBI Taxonomy" id="183260"/>
    <lineage>
        <taxon>Eukaryota</taxon>
        <taxon>Viridiplantae</taxon>
        <taxon>Streptophyta</taxon>
        <taxon>Embryophyta</taxon>
        <taxon>Tracheophyta</taxon>
        <taxon>Spermatophyta</taxon>
        <taxon>Magnoliopsida</taxon>
        <taxon>eudicotyledons</taxon>
        <taxon>Gunneridae</taxon>
        <taxon>Pentapetalae</taxon>
        <taxon>rosids</taxon>
        <taxon>malvids</taxon>
        <taxon>Malvales</taxon>
        <taxon>Malvaceae</taxon>
        <taxon>Malvoideae</taxon>
        <taxon>Hibiscus</taxon>
    </lineage>
</organism>
<dbReference type="SUPFAM" id="SSF53137">
    <property type="entry name" value="Translational machinery components"/>
    <property type="match status" value="1"/>
</dbReference>
<keyword evidence="10" id="KW-1185">Reference proteome</keyword>
<keyword evidence="8" id="KW-0687">Ribonucleoprotein</keyword>
<dbReference type="Pfam" id="PF00411">
    <property type="entry name" value="Ribosomal_S11"/>
    <property type="match status" value="1"/>
</dbReference>
<name>A0ABR2S5V0_9ROSI</name>